<evidence type="ECO:0000313" key="2">
    <source>
        <dbReference type="EMBL" id="JAT86365.1"/>
    </source>
</evidence>
<name>A0A1E1WF91_PECGO</name>
<reference evidence="1" key="1">
    <citation type="submission" date="2015-09" db="EMBL/GenBank/DDBJ databases">
        <title>De novo assembly of Pectinophora gossypiella (Pink Bollworm) gut transcriptome.</title>
        <authorList>
            <person name="Tassone E.E."/>
        </authorList>
    </citation>
    <scope>NUCLEOTIDE SEQUENCE</scope>
</reference>
<accession>A0A1E1WF91</accession>
<feature type="non-terminal residue" evidence="1">
    <location>
        <position position="150"/>
    </location>
</feature>
<dbReference type="AlphaFoldDB" id="A0A1E1WF91"/>
<sequence length="150" mass="17047">MNDDHFAETVTSWMTDFFDSEDEDLLDIDSNDVDLGISLSTQSNTRTATDCAADDDGLTTEQISLLHAQEEADDICVRDLAPTNDFFEFNWTCDRQTFTGKREVFTGSPGPTFTVTNDMTPTDIFYKMFDTDFVDMLIRQTNLYGEQKLT</sequence>
<evidence type="ECO:0008006" key="3">
    <source>
        <dbReference type="Google" id="ProtNLM"/>
    </source>
</evidence>
<gene>
    <name evidence="1" type="ORF">g.15967</name>
    <name evidence="2" type="ORF">g.15968</name>
</gene>
<dbReference type="EMBL" id="GDQN01004689">
    <property type="protein sequence ID" value="JAT86365.1"/>
    <property type="molecule type" value="Transcribed_RNA"/>
</dbReference>
<organism evidence="1">
    <name type="scientific">Pectinophora gossypiella</name>
    <name type="common">Cotton pink bollworm</name>
    <name type="synonym">Depressaria gossypiella</name>
    <dbReference type="NCBI Taxonomy" id="13191"/>
    <lineage>
        <taxon>Eukaryota</taxon>
        <taxon>Metazoa</taxon>
        <taxon>Ecdysozoa</taxon>
        <taxon>Arthropoda</taxon>
        <taxon>Hexapoda</taxon>
        <taxon>Insecta</taxon>
        <taxon>Pterygota</taxon>
        <taxon>Neoptera</taxon>
        <taxon>Endopterygota</taxon>
        <taxon>Lepidoptera</taxon>
        <taxon>Glossata</taxon>
        <taxon>Ditrysia</taxon>
        <taxon>Gelechioidea</taxon>
        <taxon>Gelechiidae</taxon>
        <taxon>Apatetrinae</taxon>
        <taxon>Pectinophora</taxon>
    </lineage>
</organism>
<proteinExistence type="predicted"/>
<evidence type="ECO:0000313" key="1">
    <source>
        <dbReference type="EMBL" id="JAT85670.1"/>
    </source>
</evidence>
<dbReference type="EMBL" id="GDQN01005384">
    <property type="protein sequence ID" value="JAT85670.1"/>
    <property type="molecule type" value="Transcribed_RNA"/>
</dbReference>
<protein>
    <recommendedName>
        <fullName evidence="3">PiggyBac transposable element-derived protein domain-containing protein</fullName>
    </recommendedName>
</protein>
<dbReference type="OrthoDB" id="75807at2759"/>